<evidence type="ECO:0000313" key="4">
    <source>
        <dbReference type="Proteomes" id="UP001519325"/>
    </source>
</evidence>
<dbReference type="Proteomes" id="UP001519325">
    <property type="component" value="Unassembled WGS sequence"/>
</dbReference>
<evidence type="ECO:0000256" key="2">
    <source>
        <dbReference type="SAM" id="Phobius"/>
    </source>
</evidence>
<dbReference type="Pfam" id="PF13576">
    <property type="entry name" value="Pentapeptide_3"/>
    <property type="match status" value="2"/>
</dbReference>
<evidence type="ECO:0008006" key="5">
    <source>
        <dbReference type="Google" id="ProtNLM"/>
    </source>
</evidence>
<organism evidence="3 4">
    <name type="scientific">Nocardia goodfellowii</name>
    <dbReference type="NCBI Taxonomy" id="882446"/>
    <lineage>
        <taxon>Bacteria</taxon>
        <taxon>Bacillati</taxon>
        <taxon>Actinomycetota</taxon>
        <taxon>Actinomycetes</taxon>
        <taxon>Mycobacteriales</taxon>
        <taxon>Nocardiaceae</taxon>
        <taxon>Nocardia</taxon>
    </lineage>
</organism>
<evidence type="ECO:0000313" key="3">
    <source>
        <dbReference type="EMBL" id="MBP2191598.1"/>
    </source>
</evidence>
<dbReference type="SUPFAM" id="SSF141571">
    <property type="entry name" value="Pentapeptide repeat-like"/>
    <property type="match status" value="1"/>
</dbReference>
<accession>A0ABS4QIR3</accession>
<proteinExistence type="predicted"/>
<protein>
    <recommendedName>
        <fullName evidence="5">Pentapeptide repeat-containing protein</fullName>
    </recommendedName>
</protein>
<feature type="region of interest" description="Disordered" evidence="1">
    <location>
        <begin position="160"/>
        <end position="186"/>
    </location>
</feature>
<reference evidence="3 4" key="1">
    <citation type="submission" date="2021-03" db="EMBL/GenBank/DDBJ databases">
        <title>Sequencing the genomes of 1000 actinobacteria strains.</title>
        <authorList>
            <person name="Klenk H.-P."/>
        </authorList>
    </citation>
    <scope>NUCLEOTIDE SEQUENCE [LARGE SCALE GENOMIC DNA]</scope>
    <source>
        <strain evidence="3 4">DSM 45516</strain>
    </source>
</reference>
<feature type="transmembrane region" description="Helical" evidence="2">
    <location>
        <begin position="45"/>
        <end position="65"/>
    </location>
</feature>
<gene>
    <name evidence="3" type="ORF">BJ987_004499</name>
</gene>
<comment type="caution">
    <text evidence="3">The sequence shown here is derived from an EMBL/GenBank/DDBJ whole genome shotgun (WGS) entry which is preliminary data.</text>
</comment>
<sequence>MSDREKPVRLRGVSRWRSTTLVVVGAGGTGFGAAVLSGVEANFSQPLATLLAGAGVLTAGILTYVNGQRTRDQAEAHHNEEMIRERERHTHDTERAREAALWERFGAAAAQLADKSAAIRIAGVYAMAGVADERSGSHRQQCIDVLCGYLRLPYDPEQGGSGRTKLVTKTSGADGDEQEEHTEYRQNDREVRQTIVRVITDHLRPTAEHSWSANDFDFRTAHLEDANFSAATFSGTAQFYSVTFFGPAWFGGATFSGDARFKAATFSGTAQFYGATFSSIALFERTRFSRGARFDGAVFSGPAIFTKADFGNQTISFADPRQWGPPAPTFDWDKDPTQMPANVEPHSWPPTVSTPPLAGDGRSTAA</sequence>
<keyword evidence="2" id="KW-0472">Membrane</keyword>
<feature type="region of interest" description="Disordered" evidence="1">
    <location>
        <begin position="73"/>
        <end position="92"/>
    </location>
</feature>
<keyword evidence="2" id="KW-1133">Transmembrane helix</keyword>
<dbReference type="InterPro" id="IPR001646">
    <property type="entry name" value="5peptide_repeat"/>
</dbReference>
<dbReference type="RefSeq" id="WP_209893447.1">
    <property type="nucleotide sequence ID" value="NZ_JAGGMR010000001.1"/>
</dbReference>
<dbReference type="Gene3D" id="2.160.20.80">
    <property type="entry name" value="E3 ubiquitin-protein ligase SopA"/>
    <property type="match status" value="1"/>
</dbReference>
<feature type="transmembrane region" description="Helical" evidence="2">
    <location>
        <begin position="21"/>
        <end position="39"/>
    </location>
</feature>
<feature type="region of interest" description="Disordered" evidence="1">
    <location>
        <begin position="320"/>
        <end position="366"/>
    </location>
</feature>
<name>A0ABS4QIR3_9NOCA</name>
<keyword evidence="4" id="KW-1185">Reference proteome</keyword>
<dbReference type="EMBL" id="JAGGMR010000001">
    <property type="protein sequence ID" value="MBP2191598.1"/>
    <property type="molecule type" value="Genomic_DNA"/>
</dbReference>
<evidence type="ECO:0000256" key="1">
    <source>
        <dbReference type="SAM" id="MobiDB-lite"/>
    </source>
</evidence>
<keyword evidence="2" id="KW-0812">Transmembrane</keyword>